<dbReference type="CDD" id="cd06223">
    <property type="entry name" value="PRTases_typeI"/>
    <property type="match status" value="1"/>
</dbReference>
<dbReference type="InterPro" id="IPR017932">
    <property type="entry name" value="GATase_2_dom"/>
</dbReference>
<dbReference type="InterPro" id="IPR000836">
    <property type="entry name" value="PRTase_dom"/>
</dbReference>
<sequence>MSDEIKHECGVTLLRLRQGLGYYERQYGSAYYGFEKLALLMEKQHNRGQDGAGIGCVGLQVEPGHPFYQVEKSCGELPLAEVLNRIGDLIAAAGGAGVLPVASPAPGASAGSSAGRSLTRPFCGEVYLGHVRYGTYGNRSMTACHPQVRDSSWRNHCLLLAGNFNLTNTRQLFTQLVESGHHPSRTQDSEVLLVQLVHYLEKLSVTHQGTDSSDILGILSSAARHWDGGFVICGALGNGDAFALRDAAGIRPAFYYFDDEIAVVASERAAIQTAFNLASAQVQELPPGHALSVMRNGELKLQRCLPERPLRRCVFERIYFSRGSDADIQRERRALGRAVTPAVLAAVDHDYANTVFSYIPNTAQISFHGMLDELHESSGGQRVRFAQIAVKDAKFRTFIADAAQRKDLFPHVYDVTYGIVRQGFDNLVVIDDSIVRGNTMRNAILPILDRLGPKRIVVVSSAPPICYPDCYGIDMASFGELVAFEALMSLIKRRGLEKAFQDAVVLARADLALPDEQMANRALALYALVTPAELSAEICRLLRPPELKAELRIVYQSCEQLRACCPDHLGDWYFTGDYPTAGGKRVVNCALVNYASRVAGRAY</sequence>
<name>A0AAE3VDU6_9BACT</name>
<keyword evidence="1 4" id="KW-0808">Transferase</keyword>
<dbReference type="InterPro" id="IPR029057">
    <property type="entry name" value="PRTase-like"/>
</dbReference>
<dbReference type="InterPro" id="IPR029055">
    <property type="entry name" value="Ntn_hydrolases_N"/>
</dbReference>
<keyword evidence="5" id="KW-1185">Reference proteome</keyword>
<dbReference type="Pfam" id="PF13522">
    <property type="entry name" value="GATase_6"/>
    <property type="match status" value="1"/>
</dbReference>
<dbReference type="RefSeq" id="WP_307259982.1">
    <property type="nucleotide sequence ID" value="NZ_JAUSVL010000001.1"/>
</dbReference>
<dbReference type="AlphaFoldDB" id="A0AAE3VDU6"/>
<evidence type="ECO:0000259" key="3">
    <source>
        <dbReference type="PROSITE" id="PS51278"/>
    </source>
</evidence>
<dbReference type="GO" id="GO:0004044">
    <property type="term" value="F:amidophosphoribosyltransferase activity"/>
    <property type="evidence" value="ECO:0007669"/>
    <property type="project" value="UniProtKB-EC"/>
</dbReference>
<accession>A0AAE3VDU6</accession>
<evidence type="ECO:0000313" key="5">
    <source>
        <dbReference type="Proteomes" id="UP001238163"/>
    </source>
</evidence>
<keyword evidence="2" id="KW-0315">Glutamine amidotransferase</keyword>
<evidence type="ECO:0000256" key="1">
    <source>
        <dbReference type="ARBA" id="ARBA00022679"/>
    </source>
</evidence>
<reference evidence="4" key="1">
    <citation type="submission" date="2023-07" db="EMBL/GenBank/DDBJ databases">
        <title>Genomic Encyclopedia of Type Strains, Phase IV (KMG-IV): sequencing the most valuable type-strain genomes for metagenomic binning, comparative biology and taxonomic classification.</title>
        <authorList>
            <person name="Goeker M."/>
        </authorList>
    </citation>
    <scope>NUCLEOTIDE SEQUENCE</scope>
    <source>
        <strain evidence="4">DSM 24202</strain>
    </source>
</reference>
<dbReference type="EC" id="2.4.2.14" evidence="4"/>
<organism evidence="4 5">
    <name type="scientific">Oligosphaera ethanolica</name>
    <dbReference type="NCBI Taxonomy" id="760260"/>
    <lineage>
        <taxon>Bacteria</taxon>
        <taxon>Pseudomonadati</taxon>
        <taxon>Lentisphaerota</taxon>
        <taxon>Oligosphaeria</taxon>
        <taxon>Oligosphaerales</taxon>
        <taxon>Oligosphaeraceae</taxon>
        <taxon>Oligosphaera</taxon>
    </lineage>
</organism>
<dbReference type="PANTHER" id="PTHR11907">
    <property type="entry name" value="AMIDOPHOSPHORIBOSYLTRANSFERASE"/>
    <property type="match status" value="1"/>
</dbReference>
<dbReference type="Gene3D" id="3.60.20.10">
    <property type="entry name" value="Glutamine Phosphoribosylpyrophosphate, subunit 1, domain 1"/>
    <property type="match status" value="1"/>
</dbReference>
<gene>
    <name evidence="4" type="ORF">J3R75_000757</name>
</gene>
<proteinExistence type="predicted"/>
<feature type="domain" description="Glutamine amidotransferase type-2" evidence="3">
    <location>
        <begin position="9"/>
        <end position="296"/>
    </location>
</feature>
<protein>
    <submittedName>
        <fullName evidence="4">Amidophosphoribosyltransferase</fullName>
        <ecNumber evidence="4">2.4.2.14</ecNumber>
    </submittedName>
</protein>
<dbReference type="SUPFAM" id="SSF53271">
    <property type="entry name" value="PRTase-like"/>
    <property type="match status" value="1"/>
</dbReference>
<dbReference type="EMBL" id="JAUSVL010000001">
    <property type="protein sequence ID" value="MDQ0288650.1"/>
    <property type="molecule type" value="Genomic_DNA"/>
</dbReference>
<dbReference type="SUPFAM" id="SSF56235">
    <property type="entry name" value="N-terminal nucleophile aminohydrolases (Ntn hydrolases)"/>
    <property type="match status" value="1"/>
</dbReference>
<comment type="caution">
    <text evidence="4">The sequence shown here is derived from an EMBL/GenBank/DDBJ whole genome shotgun (WGS) entry which is preliminary data.</text>
</comment>
<dbReference type="PROSITE" id="PS51278">
    <property type="entry name" value="GATASE_TYPE_2"/>
    <property type="match status" value="1"/>
</dbReference>
<keyword evidence="4" id="KW-0328">Glycosyltransferase</keyword>
<evidence type="ECO:0000256" key="2">
    <source>
        <dbReference type="ARBA" id="ARBA00022962"/>
    </source>
</evidence>
<evidence type="ECO:0000313" key="4">
    <source>
        <dbReference type="EMBL" id="MDQ0288650.1"/>
    </source>
</evidence>
<dbReference type="Proteomes" id="UP001238163">
    <property type="component" value="Unassembled WGS sequence"/>
</dbReference>